<dbReference type="RefSeq" id="WP_121392480.1">
    <property type="nucleotide sequence ID" value="NZ_RCDD01000003.1"/>
</dbReference>
<gene>
    <name evidence="7" type="ORF">CLV68_4084</name>
</gene>
<feature type="domain" description="Carrier" evidence="6">
    <location>
        <begin position="2509"/>
        <end position="2583"/>
    </location>
</feature>
<dbReference type="CDD" id="cd19531">
    <property type="entry name" value="LCL_NRPS-like"/>
    <property type="match status" value="1"/>
</dbReference>
<dbReference type="NCBIfam" id="TIGR01720">
    <property type="entry name" value="NRPS-para261"/>
    <property type="match status" value="1"/>
</dbReference>
<dbReference type="SUPFAM" id="SSF47336">
    <property type="entry name" value="ACP-like"/>
    <property type="match status" value="2"/>
</dbReference>
<dbReference type="EMBL" id="RCDD01000003">
    <property type="protein sequence ID" value="RLK57993.1"/>
    <property type="molecule type" value="Genomic_DNA"/>
</dbReference>
<organism evidence="7 8">
    <name type="scientific">Actinokineospora cianjurensis</name>
    <dbReference type="NCBI Taxonomy" id="585224"/>
    <lineage>
        <taxon>Bacteria</taxon>
        <taxon>Bacillati</taxon>
        <taxon>Actinomycetota</taxon>
        <taxon>Actinomycetes</taxon>
        <taxon>Pseudonocardiales</taxon>
        <taxon>Pseudonocardiaceae</taxon>
        <taxon>Actinokineospora</taxon>
    </lineage>
</organism>
<dbReference type="PROSITE" id="PS00012">
    <property type="entry name" value="PHOSPHOPANTETHEINE"/>
    <property type="match status" value="1"/>
</dbReference>
<accession>A0A421B128</accession>
<dbReference type="FunFam" id="3.40.50.980:FF:000001">
    <property type="entry name" value="Non-ribosomal peptide synthetase"/>
    <property type="match status" value="1"/>
</dbReference>
<dbReference type="Pfam" id="PF13193">
    <property type="entry name" value="AMP-binding_C"/>
    <property type="match status" value="2"/>
</dbReference>
<dbReference type="FunFam" id="3.30.300.30:FF:000010">
    <property type="entry name" value="Enterobactin synthetase component F"/>
    <property type="match status" value="1"/>
</dbReference>
<evidence type="ECO:0000256" key="3">
    <source>
        <dbReference type="ARBA" id="ARBA00022450"/>
    </source>
</evidence>
<dbReference type="CDD" id="cd05930">
    <property type="entry name" value="A_NRPS"/>
    <property type="match status" value="1"/>
</dbReference>
<evidence type="ECO:0000313" key="7">
    <source>
        <dbReference type="EMBL" id="RLK57993.1"/>
    </source>
</evidence>
<dbReference type="SMART" id="SM01294">
    <property type="entry name" value="PKS_PP_betabranch"/>
    <property type="match status" value="1"/>
</dbReference>
<dbReference type="InterPro" id="IPR020845">
    <property type="entry name" value="AMP-binding_CS"/>
</dbReference>
<keyword evidence="3" id="KW-0596">Phosphopantetheine</keyword>
<dbReference type="GO" id="GO:0044550">
    <property type="term" value="P:secondary metabolite biosynthetic process"/>
    <property type="evidence" value="ECO:0007669"/>
    <property type="project" value="UniProtKB-ARBA"/>
</dbReference>
<dbReference type="Pfam" id="PF00550">
    <property type="entry name" value="PP-binding"/>
    <property type="match status" value="2"/>
</dbReference>
<protein>
    <submittedName>
        <fullName evidence="7">Non-ribosomal peptide synthase protein (TIGR01720 family)/amino acid adenylation domain-containing protein</fullName>
    </submittedName>
</protein>
<dbReference type="GO" id="GO:0003824">
    <property type="term" value="F:catalytic activity"/>
    <property type="evidence" value="ECO:0007669"/>
    <property type="project" value="InterPro"/>
</dbReference>
<comment type="similarity">
    <text evidence="2">Belongs to the ATP-dependent AMP-binding enzyme family.</text>
</comment>
<dbReference type="SUPFAM" id="SSF52777">
    <property type="entry name" value="CoA-dependent acyltransferases"/>
    <property type="match status" value="8"/>
</dbReference>
<dbReference type="InterPro" id="IPR025110">
    <property type="entry name" value="AMP-bd_C"/>
</dbReference>
<dbReference type="Pfam" id="PF00501">
    <property type="entry name" value="AMP-binding"/>
    <property type="match status" value="2"/>
</dbReference>
<dbReference type="InterPro" id="IPR010071">
    <property type="entry name" value="AA_adenyl_dom"/>
</dbReference>
<dbReference type="Gene3D" id="3.30.300.30">
    <property type="match status" value="2"/>
</dbReference>
<evidence type="ECO:0000259" key="6">
    <source>
        <dbReference type="PROSITE" id="PS50075"/>
    </source>
</evidence>
<dbReference type="SUPFAM" id="SSF56801">
    <property type="entry name" value="Acetyl-CoA synthetase-like"/>
    <property type="match status" value="2"/>
</dbReference>
<reference evidence="7 8" key="1">
    <citation type="submission" date="2018-10" db="EMBL/GenBank/DDBJ databases">
        <title>Genomic Encyclopedia of Archaeal and Bacterial Type Strains, Phase II (KMG-II): from individual species to whole genera.</title>
        <authorList>
            <person name="Goeker M."/>
        </authorList>
    </citation>
    <scope>NUCLEOTIDE SEQUENCE [LARGE SCALE GENOMIC DNA]</scope>
    <source>
        <strain evidence="7 8">DSM 45657</strain>
    </source>
</reference>
<dbReference type="PROSITE" id="PS00455">
    <property type="entry name" value="AMP_BINDING"/>
    <property type="match status" value="2"/>
</dbReference>
<dbReference type="Proteomes" id="UP000282454">
    <property type="component" value="Unassembled WGS sequence"/>
</dbReference>
<dbReference type="CDD" id="cd19534">
    <property type="entry name" value="E_NRPS"/>
    <property type="match status" value="2"/>
</dbReference>
<keyword evidence="8" id="KW-1185">Reference proteome</keyword>
<dbReference type="SMART" id="SM00823">
    <property type="entry name" value="PKS_PP"/>
    <property type="match status" value="2"/>
</dbReference>
<evidence type="ECO:0000256" key="1">
    <source>
        <dbReference type="ARBA" id="ARBA00001957"/>
    </source>
</evidence>
<comment type="cofactor">
    <cofactor evidence="1">
        <name>pantetheine 4'-phosphate</name>
        <dbReference type="ChEBI" id="CHEBI:47942"/>
    </cofactor>
</comment>
<keyword evidence="5" id="KW-0045">Antibiotic biosynthesis</keyword>
<dbReference type="FunFam" id="1.10.1200.10:FF:000005">
    <property type="entry name" value="Nonribosomal peptide synthetase 1"/>
    <property type="match status" value="2"/>
</dbReference>
<proteinExistence type="inferred from homology"/>
<evidence type="ECO:0000256" key="4">
    <source>
        <dbReference type="ARBA" id="ARBA00022553"/>
    </source>
</evidence>
<feature type="domain" description="Carrier" evidence="6">
    <location>
        <begin position="1008"/>
        <end position="1084"/>
    </location>
</feature>
<dbReference type="Gene3D" id="1.10.1200.10">
    <property type="entry name" value="ACP-like"/>
    <property type="match status" value="2"/>
</dbReference>
<evidence type="ECO:0000256" key="5">
    <source>
        <dbReference type="ARBA" id="ARBA00023194"/>
    </source>
</evidence>
<sequence length="3035" mass="327264">MTSLDDKLAALPEHLRAEALRRLAGTQPPAAPAPTVPVVARGGPLPLSSAQQSLWFLAELDPGSVEYNATWALRLRGDLDLDAVTTAVDTVVSRHESLRTTFDSIDGRGVQIVRAHIPVPVPVLDGNGETAVLEHLRTEMATPFDLRTGPVLRAQVVRVAEQEHVLALTMHHIVGDGWSTGRLFGELAAVYTAEVQGTAPQLPDLVVQYPDYAAWEQDRASSGALDDGLDHWRRVLDGVRPLDLPTDRPRPPVRTPAGAVHVFDLPADLVSRLRALAVESGSTLFMPLAAATTVLLSRYSGERDIAVGTVTAGRELPELDDLVGLFINTVVLRSQVDETATFTEFLAAFRSTLLEAFAHADVPFHRLVEALRPERDPSRPPLVQVMVNLQNTADTVPTIPGLVVTEVKPPIEVAKLDLAFDFDDHGDALTCSVEYSTDLYDAATVERMGGHLLVLLESAVRAPEEPMRGLAMLTEREQHDLTVGWQGRELATGPVRPIHEVFDDRAALHPDAVAVRSGHDRLTFAGLVARANQVANHLVELGVRPGVLVGVCLDRGVDAVVALLGVLKAGGAFVPVDPEYPARRVTEMLTDAAVPVVITERALSDRVTGTGAALLFPDEVESTSDDSAPGVEVSPDDLAYVVYTSGSTGKPKGVRISHRNVHFIVHVWDDRYGLSALRGRCLSVSSLGVDLFFGDFLLSALFGGEMLVGPAEVMTDPPALAALVAAEAPQILITTPSLLKAVAQEPEWVGGLAALRVLAIGSEPWLVEDCAQVLAHLGPDTLVTNNYGATETTVDSTVFDVRSVGEDGPAIMPIGRPLANTTVYVLDPHGRPVPVGVPGEIHVGGDGVAQGYLNRPELTEQRFTADPFATTPGARLYRTGDVGRWRVDGTLEIAGRVDDQVKVRGFRVELGEVETAMARHVGISAAAAAVRRTDDGRDRLVGYAVPAAGGVPDLAALRAFLADSLPDPAVPSALVVLDALPMTPNGTLDRRALPTPQWQVRGAADRVAPRDHVETVLVEVWADLLGADRAAIGVTDNFFGLGGDSIVGLRVVSRARQAGLRLSAKQIFLHQTIAELARMVTVDEAPTAVAGPATGEARLTPVQRWYFERFPDGAAHYTQSVFLELAPEVDLAALDTALTAVFDHHDAFRLRFEHTADGWRQHYTESGHGITSQSVDLSVVEDWEAAVRTATLAAQIGMRLTGGPVGAAILFTSDDASRLLLAAHHLVVDGVSWRVILADLAQAYAAAAQGRAPELPGRTSSFGHWSERLHEAVAAGRFDAEREYWAAVEREVDQPLPVDDDGPNLVGSSAVVSVEMDPDTTTALLQDVPDTYRTQVNDILLSALAAVLTRWTGGATIGVEIEGHGREDLFPDVDLSSTVGWFTTIYPVALTPGPDWATTIKTVKERLRAVPSAGLGYGALRYLAEDSGLGQVGECQVGFNYHGRLDLDETDDGAPYRRWLTSPVRDEGDDLARANLIEVIGMVREGRLRFDWEYSTARHDHATIARLAEEYTAALREIVEHCAQPGTGGRTPSDFPLAGLDQASVDRIAGDGTLVEDVYPLTPMQNGLLFHSLGGHDTDIYLTHFGVHLDGVTDPRELDGAWQRVLDATPVLRTAVSGAEAGEPRQVVHKGVRLPVAHHDWRGLTEAERDEAERALWEEAKRTRIDLTRPPLLRLHLARTSDTSVFLLCSSHHILLDGWSFAEVLSDVYEQYAARTPVAPKARRPYREYVRWLGEQDQDAAAEHWRGVLAGFTAPTPLPFDRVPTRAHQTHDSAWFDLALSAVDTTRLVDFARHSRVTVNTILQAAWALLLARFSGERDVCFGTTVSGRPADLAGADDMIGLFINTLPARITLDRDLDVASWLRRIQEQQVHARQHEHVSLAQVRQWSEVEQGSGLFDSAVVFENYPWDADAAGKSGLVARSMTSAESSTFALTCVAELTGALSMRFGYDPHLFDRDTAARMSEHLLRTLSDLVESPTAPLSRLPAVGGEELRRLVVDWNDSAAEYPQRCLHEIFADHARRTPDAPAVVCGDVRLTYGELDARADLLAGELAMRGVGLEVPVAVFLDGGPDMITALLGVLKAGGAYVPVDPGYPAERVAHLFADTAVPLVLTESRLVDRLPATAAEVFLLDGPRAVAAPLPAVVVHPDNLAGLIFTSGSTGIPKGSMITHRGLVRLVLAEGEHTFGGAPVIAQHHSISFDAAQNEIWNALLTGACLAVRPGGFHSVDELADFLRANDVAAMSFAAGFFHAIADTDPGILSGLRKVVCGGEALSPAHCAKVLDRLPDLRIVNAYGPTECSVTATCSPVEEIPAGAVAVPVGRPVANSTVHLLDRDLNPVPVGVAGEAYIGGDGVTRGFLSRPGMTAERFVADPFGPPGSRVYRTGDLMRRRPDGTLEFVGRTDDQVKVRGFRIELAEVEKAVARHPRVATTAVVVREDRPGRKQLVGYVVPDGELDPVELRAFVAAALPEHMVPAAFVVLDRFPLTPNGKVDRRALPAPVAGSADRPHVAPSSPDEHAMAAIWADVLGVARIGARDNFFDLGGDSILSIQVVFRSRQAGLAISSSDLFRYPTIAELTAVAGQGERVVANQGVVEGAVPLTPIQRSFFDREPVAPHHFNQAVLVELVEGVDEAAVRAAFAAVLDHHDALRMRYTVEDGRWTQYNAPVEAGEVLRRVDLSAVAEADRAEVIRALSVEADSTMDLANGPLLRAVLFDCGPGGRPWLHITAHHLVIDTVSWRVLSDDLDTAYRQARAGEPVRLGAKTTSFRDWALRLAGHVIDGGFDDDLEHWVALPAPTPLPVDHNGPNVVSSRQVLRFSLTEQDTAILLHVAPGTFRARVNDVLLGALAWALCRWTGSDRLLVELEGHGREEIFDDVDLSRTVGWFTTSYPVLLAVPEGDDWASLVKSVRRSLRAVPTNGLSHGALSHLSPSGVLAERAHPQVVFNYHSQIDEITRVAGRSLYHTFHDSTGAEQHSGEKALQLLEIVGAAQDGRLSFDWHYSTAVHDLSTVEHVAGEFLAALTAIARQCDATVEGELP</sequence>
<dbReference type="Gene3D" id="2.30.38.10">
    <property type="entry name" value="Luciferase, Domain 3"/>
    <property type="match status" value="2"/>
</dbReference>
<dbReference type="InterPro" id="IPR009081">
    <property type="entry name" value="PP-bd_ACP"/>
</dbReference>
<dbReference type="PANTHER" id="PTHR45398:SF1">
    <property type="entry name" value="ENZYME, PUTATIVE (JCVI)-RELATED"/>
    <property type="match status" value="1"/>
</dbReference>
<dbReference type="GO" id="GO:0017000">
    <property type="term" value="P:antibiotic biosynthetic process"/>
    <property type="evidence" value="ECO:0007669"/>
    <property type="project" value="UniProtKB-KW"/>
</dbReference>
<dbReference type="InterPro" id="IPR000873">
    <property type="entry name" value="AMP-dep_synth/lig_dom"/>
</dbReference>
<dbReference type="CDD" id="cd12117">
    <property type="entry name" value="A_NRPS_Srf_like"/>
    <property type="match status" value="1"/>
</dbReference>
<dbReference type="InterPro" id="IPR010060">
    <property type="entry name" value="NRPS_synth"/>
</dbReference>
<dbReference type="GO" id="GO:0031177">
    <property type="term" value="F:phosphopantetheine binding"/>
    <property type="evidence" value="ECO:0007669"/>
    <property type="project" value="InterPro"/>
</dbReference>
<comment type="caution">
    <text evidence="7">The sequence shown here is derived from an EMBL/GenBank/DDBJ whole genome shotgun (WGS) entry which is preliminary data.</text>
</comment>
<dbReference type="Gene3D" id="3.40.50.980">
    <property type="match status" value="4"/>
</dbReference>
<dbReference type="FunFam" id="2.30.38.10:FF:000001">
    <property type="entry name" value="Non-ribosomal peptide synthetase PvdI"/>
    <property type="match status" value="2"/>
</dbReference>
<dbReference type="CDD" id="cd19543">
    <property type="entry name" value="DCL_NRPS"/>
    <property type="match status" value="1"/>
</dbReference>
<dbReference type="InterPro" id="IPR045851">
    <property type="entry name" value="AMP-bd_C_sf"/>
</dbReference>
<evidence type="ECO:0000313" key="8">
    <source>
        <dbReference type="Proteomes" id="UP000282454"/>
    </source>
</evidence>
<evidence type="ECO:0000256" key="2">
    <source>
        <dbReference type="ARBA" id="ARBA00006432"/>
    </source>
</evidence>
<dbReference type="InterPro" id="IPR036736">
    <property type="entry name" value="ACP-like_sf"/>
</dbReference>
<dbReference type="InterPro" id="IPR001242">
    <property type="entry name" value="Condensation_dom"/>
</dbReference>
<dbReference type="InterPro" id="IPR023213">
    <property type="entry name" value="CAT-like_dom_sf"/>
</dbReference>
<dbReference type="InterPro" id="IPR006162">
    <property type="entry name" value="Ppantetheine_attach_site"/>
</dbReference>
<dbReference type="GO" id="GO:0008610">
    <property type="term" value="P:lipid biosynthetic process"/>
    <property type="evidence" value="ECO:0007669"/>
    <property type="project" value="UniProtKB-ARBA"/>
</dbReference>
<dbReference type="NCBIfam" id="TIGR01733">
    <property type="entry name" value="AA-adenyl-dom"/>
    <property type="match status" value="2"/>
</dbReference>
<dbReference type="Pfam" id="PF00668">
    <property type="entry name" value="Condensation"/>
    <property type="match status" value="4"/>
</dbReference>
<dbReference type="InterPro" id="IPR020806">
    <property type="entry name" value="PKS_PP-bd"/>
</dbReference>
<dbReference type="OrthoDB" id="2472181at2"/>
<dbReference type="PROSITE" id="PS50075">
    <property type="entry name" value="CARRIER"/>
    <property type="match status" value="2"/>
</dbReference>
<dbReference type="Gene3D" id="3.30.559.30">
    <property type="entry name" value="Nonribosomal peptide synthetase, condensation domain"/>
    <property type="match status" value="4"/>
</dbReference>
<dbReference type="Gene3D" id="3.30.559.10">
    <property type="entry name" value="Chloramphenicol acetyltransferase-like domain"/>
    <property type="match status" value="4"/>
</dbReference>
<keyword evidence="4" id="KW-0597">Phosphoprotein</keyword>
<dbReference type="PANTHER" id="PTHR45398">
    <property type="match status" value="1"/>
</dbReference>
<name>A0A421B128_9PSEU</name>